<feature type="non-terminal residue" evidence="1">
    <location>
        <position position="304"/>
    </location>
</feature>
<dbReference type="AlphaFoldDB" id="A0A2N0RM61"/>
<evidence type="ECO:0000313" key="2">
    <source>
        <dbReference type="Proteomes" id="UP000232688"/>
    </source>
</evidence>
<sequence length="304" mass="36295">MNHTGLFLLPSLFYYTPDKEIKNCWNNKYKTIKYKTKYNHTLFDISIYEPTDYQTKFAFGIQNKRVWKSKFDEKMSKMDFSSENFDELNKENNKIVECDEYLNVHSFNLYTDTVSTLFQKAIDGEKQSTELAGNLIKWDILVGNGQIKLEVFKKINTKWKLINIRIENYYYPYKYDGSDFCNNHYLIASLLFSNDDIVILTTFGILIYTFSENKKSSEKDKSIFLNYFYFMKFYSYTNTETLQFYKRMFSKSTLPLLNYDSFRLDGWVSDVINNKSSLLKYGVQLLTFAIKEHKLELIDEIYKK</sequence>
<dbReference type="VEuPathDB" id="FungiDB:RhiirA1_462486"/>
<evidence type="ECO:0000313" key="1">
    <source>
        <dbReference type="EMBL" id="PKC64399.1"/>
    </source>
</evidence>
<dbReference type="EMBL" id="LLXH01000641">
    <property type="protein sequence ID" value="PKC64399.1"/>
    <property type="molecule type" value="Genomic_DNA"/>
</dbReference>
<name>A0A2N0RM61_9GLOM</name>
<gene>
    <name evidence="1" type="ORF">RhiirA1_462486</name>
</gene>
<reference evidence="1 2" key="2">
    <citation type="submission" date="2017-10" db="EMBL/GenBank/DDBJ databases">
        <title>Genome analyses suggest a sexual origin of heterokaryosis in a supposedly ancient asexual fungus.</title>
        <authorList>
            <person name="Corradi N."/>
            <person name="Sedzielewska K."/>
            <person name="Noel J."/>
            <person name="Charron P."/>
            <person name="Farinelli L."/>
            <person name="Marton T."/>
            <person name="Kruger M."/>
            <person name="Pelin A."/>
            <person name="Brachmann A."/>
            <person name="Corradi N."/>
        </authorList>
    </citation>
    <scope>NUCLEOTIDE SEQUENCE [LARGE SCALE GENOMIC DNA]</scope>
    <source>
        <strain evidence="1 2">A1</strain>
    </source>
</reference>
<comment type="caution">
    <text evidence="1">The sequence shown here is derived from an EMBL/GenBank/DDBJ whole genome shotgun (WGS) entry which is preliminary data.</text>
</comment>
<reference evidence="1 2" key="1">
    <citation type="submission" date="2017-10" db="EMBL/GenBank/DDBJ databases">
        <title>Extensive intraspecific genome diversity in a model arbuscular mycorrhizal fungus.</title>
        <authorList>
            <person name="Chen E.C.H."/>
            <person name="Morin E."/>
            <person name="Baudet D."/>
            <person name="Noel J."/>
            <person name="Ndikumana S."/>
            <person name="Charron P."/>
            <person name="St-Onge C."/>
            <person name="Giorgi J."/>
            <person name="Grigoriev I.V."/>
            <person name="Roux C."/>
            <person name="Martin F.M."/>
            <person name="Corradi N."/>
        </authorList>
    </citation>
    <scope>NUCLEOTIDE SEQUENCE [LARGE SCALE GENOMIC DNA]</scope>
    <source>
        <strain evidence="1 2">A1</strain>
    </source>
</reference>
<protein>
    <submittedName>
        <fullName evidence="1">Uncharacterized protein</fullName>
    </submittedName>
</protein>
<accession>A0A2N0RM61</accession>
<organism evidence="1 2">
    <name type="scientific">Rhizophagus irregularis</name>
    <dbReference type="NCBI Taxonomy" id="588596"/>
    <lineage>
        <taxon>Eukaryota</taxon>
        <taxon>Fungi</taxon>
        <taxon>Fungi incertae sedis</taxon>
        <taxon>Mucoromycota</taxon>
        <taxon>Glomeromycotina</taxon>
        <taxon>Glomeromycetes</taxon>
        <taxon>Glomerales</taxon>
        <taxon>Glomeraceae</taxon>
        <taxon>Rhizophagus</taxon>
    </lineage>
</organism>
<dbReference type="Proteomes" id="UP000232688">
    <property type="component" value="Unassembled WGS sequence"/>
</dbReference>
<proteinExistence type="predicted"/>